<dbReference type="GO" id="GO:0016887">
    <property type="term" value="F:ATP hydrolysis activity"/>
    <property type="evidence" value="ECO:0007669"/>
    <property type="project" value="InterPro"/>
</dbReference>
<dbReference type="Pfam" id="PF00005">
    <property type="entry name" value="ABC_tran"/>
    <property type="match status" value="1"/>
</dbReference>
<gene>
    <name evidence="1" type="ORF">JCM5805K_0303</name>
</gene>
<comment type="caution">
    <text evidence="1">The sequence shown here is derived from an EMBL/GenBank/DDBJ whole genome shotgun (WGS) entry which is preliminary data.</text>
</comment>
<dbReference type="PROSITE" id="PS50893">
    <property type="entry name" value="ABC_TRANSPORTER_2"/>
    <property type="match status" value="1"/>
</dbReference>
<dbReference type="SMART" id="SM00382">
    <property type="entry name" value="AAA"/>
    <property type="match status" value="1"/>
</dbReference>
<dbReference type="AlphaFoldDB" id="A0A0B8QKX0"/>
<dbReference type="NCBIfam" id="TIGR03608">
    <property type="entry name" value="L_ocin_972_ABC"/>
    <property type="match status" value="1"/>
</dbReference>
<dbReference type="Gene3D" id="3.40.50.300">
    <property type="entry name" value="P-loop containing nucleotide triphosphate hydrolases"/>
    <property type="match status" value="1"/>
</dbReference>
<dbReference type="PANTHER" id="PTHR42798:SF4">
    <property type="entry name" value="ABC TRANSPORTER DOMAIN-CONTAINING PROTEIN"/>
    <property type="match status" value="1"/>
</dbReference>
<organism evidence="1 2">
    <name type="scientific">Lactococcus lactis subsp. lactis</name>
    <name type="common">Streptococcus lactis</name>
    <dbReference type="NCBI Taxonomy" id="1360"/>
    <lineage>
        <taxon>Bacteria</taxon>
        <taxon>Bacillati</taxon>
        <taxon>Bacillota</taxon>
        <taxon>Bacilli</taxon>
        <taxon>Lactobacillales</taxon>
        <taxon>Streptococcaceae</taxon>
        <taxon>Lactococcus</taxon>
    </lineage>
</organism>
<reference evidence="1 2" key="1">
    <citation type="submission" date="2015-01" db="EMBL/GenBank/DDBJ databases">
        <title>Lactococcus lactis subsp.lactis JCM 5805 whole genome shotgun sequence.</title>
        <authorList>
            <person name="Fujii T."/>
            <person name="Tomita Y."/>
            <person name="Ikushima S."/>
            <person name="Fujiwara D."/>
        </authorList>
    </citation>
    <scope>NUCLEOTIDE SEQUENCE [LARGE SCALE GENOMIC DNA]</scope>
    <source>
        <strain evidence="1 2">JCM 5805</strain>
    </source>
</reference>
<dbReference type="GO" id="GO:0005524">
    <property type="term" value="F:ATP binding"/>
    <property type="evidence" value="ECO:0007669"/>
    <property type="project" value="InterPro"/>
</dbReference>
<dbReference type="InterPro" id="IPR019895">
    <property type="entry name" value="L_ocin_972_ABC"/>
</dbReference>
<dbReference type="InterPro" id="IPR003593">
    <property type="entry name" value="AAA+_ATPase"/>
</dbReference>
<dbReference type="InterPro" id="IPR027417">
    <property type="entry name" value="P-loop_NTPase"/>
</dbReference>
<proteinExistence type="predicted"/>
<dbReference type="InterPro" id="IPR017871">
    <property type="entry name" value="ABC_transporter-like_CS"/>
</dbReference>
<dbReference type="PROSITE" id="PS00211">
    <property type="entry name" value="ABC_TRANSPORTER_1"/>
    <property type="match status" value="1"/>
</dbReference>
<dbReference type="PATRIC" id="fig|1360.96.peg.2183"/>
<evidence type="ECO:0000313" key="1">
    <source>
        <dbReference type="EMBL" id="GAM79196.1"/>
    </source>
</evidence>
<dbReference type="EMBL" id="BBSI01000010">
    <property type="protein sequence ID" value="GAM79196.1"/>
    <property type="molecule type" value="Genomic_DNA"/>
</dbReference>
<dbReference type="Proteomes" id="UP000031847">
    <property type="component" value="Unassembled WGS sequence"/>
</dbReference>
<evidence type="ECO:0000313" key="2">
    <source>
        <dbReference type="Proteomes" id="UP000031847"/>
    </source>
</evidence>
<protein>
    <submittedName>
        <fullName evidence="1">ABC-type antimicrobial peptide transport system, ATPase component</fullName>
    </submittedName>
</protein>
<dbReference type="InterPro" id="IPR003439">
    <property type="entry name" value="ABC_transporter-like_ATP-bd"/>
</dbReference>
<accession>A0A0B8QKX0</accession>
<sequence length="208" mass="23600">MFELTNIIKEFLHRKVFDNFKLTFEAGKVYAIIGQSGSGKTTLLNMIAKLESYEGSILYEGKELSKIKKHSYFLNDLSYLFQNFGLIENETIDKNLDLGLINQKLSKKTKQEKKLETLAQVNVAYLKLNQKIYELSGGEAQRVALAKAILKDSPVILADEPTAALDSENSEEVMKLLLSMKNEKRIIIIATHNPVIWEMADEVVELSR</sequence>
<dbReference type="SUPFAM" id="SSF52540">
    <property type="entry name" value="P-loop containing nucleoside triphosphate hydrolases"/>
    <property type="match status" value="1"/>
</dbReference>
<dbReference type="RefSeq" id="WP_023188632.1">
    <property type="nucleotide sequence ID" value="NZ_BAABQR010000004.1"/>
</dbReference>
<name>A0A0B8QKX0_LACLL</name>
<dbReference type="PANTHER" id="PTHR42798">
    <property type="entry name" value="LIPOPROTEIN-RELEASING SYSTEM ATP-BINDING PROTEIN LOLD"/>
    <property type="match status" value="1"/>
</dbReference>